<evidence type="ECO:0000259" key="2">
    <source>
        <dbReference type="Pfam" id="PF21599"/>
    </source>
</evidence>
<dbReference type="InterPro" id="IPR052579">
    <property type="entry name" value="Zinc_finger_SWIM"/>
</dbReference>
<feature type="compositionally biased region" description="Polar residues" evidence="1">
    <location>
        <begin position="268"/>
        <end position="303"/>
    </location>
</feature>
<evidence type="ECO:0000313" key="3">
    <source>
        <dbReference type="WBParaSite" id="NBR_0001900801-mRNA-1"/>
    </source>
</evidence>
<feature type="compositionally biased region" description="Low complexity" evidence="1">
    <location>
        <begin position="311"/>
        <end position="331"/>
    </location>
</feature>
<dbReference type="PANTHER" id="PTHR31569">
    <property type="entry name" value="SWIM-TYPE DOMAIN-CONTAINING PROTEIN"/>
    <property type="match status" value="1"/>
</dbReference>
<feature type="domain" description="ZSWIM3 N-terminal" evidence="2">
    <location>
        <begin position="3"/>
        <end position="99"/>
    </location>
</feature>
<dbReference type="Pfam" id="PF21599">
    <property type="entry name" value="ZSWIM3_N"/>
    <property type="match status" value="1"/>
</dbReference>
<evidence type="ECO:0000256" key="1">
    <source>
        <dbReference type="SAM" id="MobiDB-lite"/>
    </source>
</evidence>
<sequence>LFSYAEFDEAFEAWKKKCLHPFRVASSETLREPDGTVNHRFKYRYVVFHCAHYGEPRMRGIGKRPNQHYLPSGCRAMLRLNYSFAEQLLKITTLHDEHLNHEISLEMYRKVSAKLKRTSIATPSPATKRPKMEALSPGSQDTSLNQQSPLISNSPLQQGSASVGASPLNTQIPSLSHSNQITNMAIALQQQQLMATLISQQKENINMNPDLSGLGMARTAPSMMSILGMMGLHQRMLLQQPAYGLVAPLTQQVSSPPQAQSAPKPQSNGSENEQNDLMKNAQPAASLQKTTLQPNVQQQSDGSDGSPPHLVPEVPLPNQEQQQQQQVPTTTPSAMAAYASFEESVFTLLHYTGYASLMITE</sequence>
<feature type="region of interest" description="Disordered" evidence="1">
    <location>
        <begin position="251"/>
        <end position="331"/>
    </location>
</feature>
<accession>A0A0N4YP37</accession>
<feature type="compositionally biased region" description="Polar residues" evidence="1">
    <location>
        <begin position="137"/>
        <end position="168"/>
    </location>
</feature>
<dbReference type="WBParaSite" id="NBR_0001900801-mRNA-1">
    <property type="protein sequence ID" value="NBR_0001900801-mRNA-1"/>
    <property type="gene ID" value="NBR_0001900801"/>
</dbReference>
<dbReference type="PANTHER" id="PTHR31569:SF4">
    <property type="entry name" value="SWIM-TYPE DOMAIN-CONTAINING PROTEIN"/>
    <property type="match status" value="1"/>
</dbReference>
<name>A0A0N4YP37_NIPBR</name>
<organism evidence="3">
    <name type="scientific">Nippostrongylus brasiliensis</name>
    <name type="common">Rat hookworm</name>
    <dbReference type="NCBI Taxonomy" id="27835"/>
    <lineage>
        <taxon>Eukaryota</taxon>
        <taxon>Metazoa</taxon>
        <taxon>Ecdysozoa</taxon>
        <taxon>Nematoda</taxon>
        <taxon>Chromadorea</taxon>
        <taxon>Rhabditida</taxon>
        <taxon>Rhabditina</taxon>
        <taxon>Rhabditomorpha</taxon>
        <taxon>Strongyloidea</taxon>
        <taxon>Heligmosomidae</taxon>
        <taxon>Nippostrongylus</taxon>
    </lineage>
</organism>
<dbReference type="AlphaFoldDB" id="A0A0N4YP37"/>
<feature type="compositionally biased region" description="Low complexity" evidence="1">
    <location>
        <begin position="251"/>
        <end position="267"/>
    </location>
</feature>
<feature type="region of interest" description="Disordered" evidence="1">
    <location>
        <begin position="119"/>
        <end position="168"/>
    </location>
</feature>
<protein>
    <submittedName>
        <fullName evidence="3">FAR1 domain-containing protein</fullName>
    </submittedName>
</protein>
<reference evidence="3" key="1">
    <citation type="submission" date="2017-02" db="UniProtKB">
        <authorList>
            <consortium name="WormBaseParasite"/>
        </authorList>
    </citation>
    <scope>IDENTIFICATION</scope>
</reference>
<dbReference type="InterPro" id="IPR048325">
    <property type="entry name" value="ZSWIM3_N"/>
</dbReference>
<proteinExistence type="predicted"/>